<evidence type="ECO:0000313" key="1">
    <source>
        <dbReference type="EMBL" id="KAH6944553.1"/>
    </source>
</evidence>
<name>A0ACB7TET2_HYAAI</name>
<gene>
    <name evidence="1" type="ORF">HPB50_003868</name>
</gene>
<organism evidence="1 2">
    <name type="scientific">Hyalomma asiaticum</name>
    <name type="common">Tick</name>
    <dbReference type="NCBI Taxonomy" id="266040"/>
    <lineage>
        <taxon>Eukaryota</taxon>
        <taxon>Metazoa</taxon>
        <taxon>Ecdysozoa</taxon>
        <taxon>Arthropoda</taxon>
        <taxon>Chelicerata</taxon>
        <taxon>Arachnida</taxon>
        <taxon>Acari</taxon>
        <taxon>Parasitiformes</taxon>
        <taxon>Ixodida</taxon>
        <taxon>Ixodoidea</taxon>
        <taxon>Ixodidae</taxon>
        <taxon>Hyalomminae</taxon>
        <taxon>Hyalomma</taxon>
    </lineage>
</organism>
<proteinExistence type="predicted"/>
<accession>A0ACB7TET2</accession>
<dbReference type="Proteomes" id="UP000821845">
    <property type="component" value="Chromosome 1"/>
</dbReference>
<dbReference type="EMBL" id="CM023481">
    <property type="protein sequence ID" value="KAH6944553.1"/>
    <property type="molecule type" value="Genomic_DNA"/>
</dbReference>
<keyword evidence="2" id="KW-1185">Reference proteome</keyword>
<evidence type="ECO:0000313" key="2">
    <source>
        <dbReference type="Proteomes" id="UP000821845"/>
    </source>
</evidence>
<protein>
    <submittedName>
        <fullName evidence="1">Uncharacterized protein</fullName>
    </submittedName>
</protein>
<comment type="caution">
    <text evidence="1">The sequence shown here is derived from an EMBL/GenBank/DDBJ whole genome shotgun (WGS) entry which is preliminary data.</text>
</comment>
<reference evidence="1" key="1">
    <citation type="submission" date="2020-05" db="EMBL/GenBank/DDBJ databases">
        <title>Large-scale comparative analyses of tick genomes elucidate their genetic diversity and vector capacities.</title>
        <authorList>
            <person name="Jia N."/>
            <person name="Wang J."/>
            <person name="Shi W."/>
            <person name="Du L."/>
            <person name="Sun Y."/>
            <person name="Zhan W."/>
            <person name="Jiang J."/>
            <person name="Wang Q."/>
            <person name="Zhang B."/>
            <person name="Ji P."/>
            <person name="Sakyi L.B."/>
            <person name="Cui X."/>
            <person name="Yuan T."/>
            <person name="Jiang B."/>
            <person name="Yang W."/>
            <person name="Lam T.T.-Y."/>
            <person name="Chang Q."/>
            <person name="Ding S."/>
            <person name="Wang X."/>
            <person name="Zhu J."/>
            <person name="Ruan X."/>
            <person name="Zhao L."/>
            <person name="Wei J."/>
            <person name="Que T."/>
            <person name="Du C."/>
            <person name="Cheng J."/>
            <person name="Dai P."/>
            <person name="Han X."/>
            <person name="Huang E."/>
            <person name="Gao Y."/>
            <person name="Liu J."/>
            <person name="Shao H."/>
            <person name="Ye R."/>
            <person name="Li L."/>
            <person name="Wei W."/>
            <person name="Wang X."/>
            <person name="Wang C."/>
            <person name="Yang T."/>
            <person name="Huo Q."/>
            <person name="Li W."/>
            <person name="Guo W."/>
            <person name="Chen H."/>
            <person name="Zhou L."/>
            <person name="Ni X."/>
            <person name="Tian J."/>
            <person name="Zhou Y."/>
            <person name="Sheng Y."/>
            <person name="Liu T."/>
            <person name="Pan Y."/>
            <person name="Xia L."/>
            <person name="Li J."/>
            <person name="Zhao F."/>
            <person name="Cao W."/>
        </authorList>
    </citation>
    <scope>NUCLEOTIDE SEQUENCE</scope>
    <source>
        <strain evidence="1">Hyas-2018</strain>
    </source>
</reference>
<sequence>MLCGDVELNPGPSSSEQILSELLKGQREIKTRLDEFESRFKKFEYSTSAIADVCSIARNLERKVVSLELKLAELEDRSRRNSLLVFGVKEKADETREDLEESVLKNVFSEALGVHAGSVERIHRIGRKRTDKVRPVIVKFYDHREKVNILKNSFKLKNKGTQENTNDGVCVYLNQDIREFREQYEMLVTGDFNVHIEELGSRTNTNGPTLSLAPSFCQVLQDRVSDAIQSPRVAPPVPAPLSYAEVAAPPPQPTFSPPPFDVP</sequence>